<protein>
    <recommendedName>
        <fullName evidence="2">GUN4-like domain-containing protein</fullName>
    </recommendedName>
</protein>
<dbReference type="InterPro" id="IPR008629">
    <property type="entry name" value="GUN4-like"/>
</dbReference>
<evidence type="ECO:0000259" key="2">
    <source>
        <dbReference type="Pfam" id="PF05419"/>
    </source>
</evidence>
<accession>A0A856MKK0</accession>
<dbReference type="KEGG" id="bsen:DP114_31905"/>
<dbReference type="Pfam" id="PF13365">
    <property type="entry name" value="Trypsin_2"/>
    <property type="match status" value="1"/>
</dbReference>
<dbReference type="PANTHER" id="PTHR34800">
    <property type="entry name" value="TETRAPYRROLE-BINDING PROTEIN, CHLOROPLASTIC"/>
    <property type="match status" value="1"/>
</dbReference>
<dbReference type="InterPro" id="IPR009003">
    <property type="entry name" value="Peptidase_S1_PA"/>
</dbReference>
<keyword evidence="1" id="KW-1133">Transmembrane helix</keyword>
<reference evidence="3 4" key="1">
    <citation type="submission" date="2018-06" db="EMBL/GenBank/DDBJ databases">
        <title>Comparative genomics of Brasilonema spp. strains.</title>
        <authorList>
            <person name="Alvarenga D.O."/>
            <person name="Fiore M.F."/>
            <person name="Varani A.M."/>
        </authorList>
    </citation>
    <scope>NUCLEOTIDE SEQUENCE [LARGE SCALE GENOMIC DNA]</scope>
    <source>
        <strain evidence="3 4">CENA114</strain>
    </source>
</reference>
<dbReference type="SUPFAM" id="SSF140869">
    <property type="entry name" value="GUN4-like"/>
    <property type="match status" value="1"/>
</dbReference>
<dbReference type="Pfam" id="PF05419">
    <property type="entry name" value="GUN4"/>
    <property type="match status" value="1"/>
</dbReference>
<feature type="domain" description="GUN4-like" evidence="2">
    <location>
        <begin position="239"/>
        <end position="375"/>
    </location>
</feature>
<organism evidence="3 4">
    <name type="scientific">Brasilonema sennae CENA114</name>
    <dbReference type="NCBI Taxonomy" id="415709"/>
    <lineage>
        <taxon>Bacteria</taxon>
        <taxon>Bacillati</taxon>
        <taxon>Cyanobacteriota</taxon>
        <taxon>Cyanophyceae</taxon>
        <taxon>Nostocales</taxon>
        <taxon>Scytonemataceae</taxon>
        <taxon>Brasilonema</taxon>
        <taxon>Bromeliae group (in: Brasilonema)</taxon>
    </lineage>
</organism>
<name>A0A856MKK0_9CYAN</name>
<dbReference type="InterPro" id="IPR037215">
    <property type="entry name" value="GUN4-like_sf"/>
</dbReference>
<evidence type="ECO:0000313" key="3">
    <source>
        <dbReference type="EMBL" id="QDL11893.1"/>
    </source>
</evidence>
<sequence length="515" mass="56572">MINKIKFFVILTISILCVLLPQIANAINYEQISEIAKKITVLIDGCNSGSGVIYQRQGNTYYVLTAKHIFDNSAVGCLAIAPDGTRYEINSNDVLVPIANVDLAVVSFNSNQDYNLATIGNSQQATSGKNVYVVGAPEPSIAIPKRTTLVVSGNIVGRQSSQEGYELIYNNATSRGMSGGAVLDAQGQLIGIHGQGDRVDKEKTGLNLAIPIETFLKAEIANIPKPISASTPLSSPEPQVEVNYSTLENQLKTLAWKEANDTTVKLMLQLVNRESEGWFTKESLAQLPCEDLKVIDSLWQKYSRYKPVFGEEQSKFGFSVQKTIFEEIVRQQGVRNANAFNLFAQALEWSGGWGEKNYESISYKLDARAGHLPALPGVLPLAQKSDQSIESLRTQAGEYATRGIIILFVGLPGGIMIIVPVLSYFIISIIRPKSDYDKWDDDNEKIVIIVVLVLVSSIVLCFSLLMCFHSNRLQNEATQKHNTLQKSIPTAGSKVLAGIEPLISSLERCEFSKFK</sequence>
<dbReference type="Gene3D" id="1.25.40.620">
    <property type="match status" value="1"/>
</dbReference>
<proteinExistence type="predicted"/>
<dbReference type="RefSeq" id="WP_169268296.1">
    <property type="nucleotide sequence ID" value="NZ_CAWOXK010000001.1"/>
</dbReference>
<keyword evidence="1" id="KW-0472">Membrane</keyword>
<dbReference type="CDD" id="cd16383">
    <property type="entry name" value="GUN4"/>
    <property type="match status" value="1"/>
</dbReference>
<dbReference type="PANTHER" id="PTHR34800:SF1">
    <property type="entry name" value="TETRAPYRROLE-BINDING PROTEIN, CHLOROPLASTIC"/>
    <property type="match status" value="1"/>
</dbReference>
<feature type="transmembrane region" description="Helical" evidence="1">
    <location>
        <begin position="446"/>
        <end position="466"/>
    </location>
</feature>
<dbReference type="GO" id="GO:0046906">
    <property type="term" value="F:tetrapyrrole binding"/>
    <property type="evidence" value="ECO:0007669"/>
    <property type="project" value="TreeGrafter"/>
</dbReference>
<dbReference type="Gene3D" id="1.10.10.1770">
    <property type="entry name" value="Gun4-like"/>
    <property type="match status" value="1"/>
</dbReference>
<dbReference type="Gene3D" id="2.40.10.10">
    <property type="entry name" value="Trypsin-like serine proteases"/>
    <property type="match status" value="1"/>
</dbReference>
<dbReference type="EMBL" id="CP030118">
    <property type="protein sequence ID" value="QDL11893.1"/>
    <property type="molecule type" value="Genomic_DNA"/>
</dbReference>
<dbReference type="Proteomes" id="UP000503129">
    <property type="component" value="Chromosome"/>
</dbReference>
<dbReference type="SUPFAM" id="SSF50494">
    <property type="entry name" value="Trypsin-like serine proteases"/>
    <property type="match status" value="1"/>
</dbReference>
<feature type="transmembrane region" description="Helical" evidence="1">
    <location>
        <begin position="403"/>
        <end position="426"/>
    </location>
</feature>
<gene>
    <name evidence="3" type="ORF">DP114_31905</name>
</gene>
<keyword evidence="4" id="KW-1185">Reference proteome</keyword>
<evidence type="ECO:0000256" key="1">
    <source>
        <dbReference type="SAM" id="Phobius"/>
    </source>
</evidence>
<dbReference type="InterPro" id="IPR043504">
    <property type="entry name" value="Peptidase_S1_PA_chymotrypsin"/>
</dbReference>
<keyword evidence="1" id="KW-0812">Transmembrane</keyword>
<dbReference type="AlphaFoldDB" id="A0A856MKK0"/>
<evidence type="ECO:0000313" key="4">
    <source>
        <dbReference type="Proteomes" id="UP000503129"/>
    </source>
</evidence>